<dbReference type="EMBL" id="BMOB01000009">
    <property type="protein sequence ID" value="GGI90764.1"/>
    <property type="molecule type" value="Genomic_DNA"/>
</dbReference>
<keyword evidence="6 8" id="KW-1133">Transmembrane helix</keyword>
<dbReference type="Pfam" id="PF00873">
    <property type="entry name" value="ACR_tran"/>
    <property type="match status" value="1"/>
</dbReference>
<feature type="transmembrane region" description="Helical" evidence="8">
    <location>
        <begin position="447"/>
        <end position="466"/>
    </location>
</feature>
<keyword evidence="10" id="KW-1185">Reference proteome</keyword>
<reference evidence="9" key="2">
    <citation type="submission" date="2020-09" db="EMBL/GenBank/DDBJ databases">
        <authorList>
            <person name="Sun Q."/>
            <person name="Ohkuma M."/>
        </authorList>
    </citation>
    <scope>NUCLEOTIDE SEQUENCE</scope>
    <source>
        <strain evidence="9">JCM 13919</strain>
    </source>
</reference>
<dbReference type="AlphaFoldDB" id="A0A917JX79"/>
<keyword evidence="7 8" id="KW-0472">Membrane</keyword>
<dbReference type="PRINTS" id="PR00702">
    <property type="entry name" value="ACRIFLAVINRP"/>
</dbReference>
<evidence type="ECO:0000256" key="4">
    <source>
        <dbReference type="ARBA" id="ARBA00022475"/>
    </source>
</evidence>
<dbReference type="SUPFAM" id="SSF82693">
    <property type="entry name" value="Multidrug efflux transporter AcrB pore domain, PN1, PN2, PC1 and PC2 subdomains"/>
    <property type="match status" value="3"/>
</dbReference>
<dbReference type="InterPro" id="IPR027463">
    <property type="entry name" value="AcrB_DN_DC_subdom"/>
</dbReference>
<comment type="caution">
    <text evidence="9">The sequence shown here is derived from an EMBL/GenBank/DDBJ whole genome shotgun (WGS) entry which is preliminary data.</text>
</comment>
<keyword evidence="3" id="KW-0813">Transport</keyword>
<dbReference type="GO" id="GO:0042910">
    <property type="term" value="F:xenobiotic transmembrane transporter activity"/>
    <property type="evidence" value="ECO:0007669"/>
    <property type="project" value="TreeGrafter"/>
</dbReference>
<evidence type="ECO:0000256" key="5">
    <source>
        <dbReference type="ARBA" id="ARBA00022692"/>
    </source>
</evidence>
<feature type="transmembrane region" description="Helical" evidence="8">
    <location>
        <begin position="900"/>
        <end position="919"/>
    </location>
</feature>
<comment type="subcellular location">
    <subcellularLocation>
        <location evidence="1">Cell membrane</location>
        <topology evidence="1">Multi-pass membrane protein</topology>
    </subcellularLocation>
</comment>
<evidence type="ECO:0000313" key="10">
    <source>
        <dbReference type="Proteomes" id="UP000630149"/>
    </source>
</evidence>
<feature type="transmembrane region" description="Helical" evidence="8">
    <location>
        <begin position="972"/>
        <end position="991"/>
    </location>
</feature>
<feature type="transmembrane region" description="Helical" evidence="8">
    <location>
        <begin position="478"/>
        <end position="502"/>
    </location>
</feature>
<keyword evidence="4" id="KW-1003">Cell membrane</keyword>
<dbReference type="Gene3D" id="3.30.70.1440">
    <property type="entry name" value="Multidrug efflux transporter AcrB pore domain"/>
    <property type="match status" value="1"/>
</dbReference>
<dbReference type="GO" id="GO:0005886">
    <property type="term" value="C:plasma membrane"/>
    <property type="evidence" value="ECO:0007669"/>
    <property type="project" value="UniProtKB-SubCell"/>
</dbReference>
<feature type="transmembrane region" description="Helical" evidence="8">
    <location>
        <begin position="523"/>
        <end position="548"/>
    </location>
</feature>
<sequence>MLKRILQFSIKQRWLILVAVFIVICLGIYNYTRLPIDAVPDITNVQVQINTEASGYTPLEVEQRITYPIEIIMSGLPKLDYTRSISRYGLSQVTVIFKEGTDIYFARQLISQRLQAVKNTLPEGINPMMGPISTGLGEIYMYKLTTSMSEKYTPTKLRTIQDWIIRPQLRNVPGVAEVNAIGGYTKQYQVSPDLKKLIQFSLTLEDIEKALKKNNDNVGAGYIEKKGQQFLMRAPGQLKATEDIEQVVVKTIDGVAIHISDVADVLIGHELRQGAGLADGKETVVGTVSMIIGENSRVVSENIHKALQKVNQTLPDGVKAVPVYNRTNLVNATIKTVTKNLTEGALLVIVVLFLFLGNFRAALITALVIPITMLMTMTGMVQYEISANLMSLGALDFGLIVDGAVIIVENCIRKLAWQQHSLQRPLTLKERLDTVLDSANEVIRPSLFGVTIITIVYFPILTLTGVEGKMFRPMAQTVILALISSIILSMTFVPAAISIGLSGRISEKTNRIVLFFRNLYRPGLLFCFKNHLWVIWASSLLVIASLLLTIQMGGEFIPSLDEGDIALHALRTPSTSLSQSIEMQKHIEKIVEKFPEVKQVYSKIGTADVATDPMPPNVADTFVILKPKDQWSNPNKPKNTLIQEIQKALANEPGNKYEFTQPIQMRFNELISGIRADVAIKIYGDDLDKLNSLATEVFQAVNPVNGAADTRIEQTSGLPTVTIQIDRKKLALYGLNMLDVQDAVETSLSGRVTGLVYKGDQRFDLVIRLKDTVRKDKNILSKIYIKLPPKADGIEHFLPLSEVASLDERLGPSQISRENSKRRIFVSTNVRDRDLRSFVDEIKTKIAKKVDLPTGYWIDYGGEFEQMTSAVNRLMVVVPMTLLLIFVLLFMALQSKHDTLVVFSGIPLALTGGVFSLWIRGIPLSISAGVGFIALSGIAVLNGLVMITFITNLRKQGNSLVYSIIRGAMARLRPVLMTALVASLGFVPMALSTGTGAEVQRPLATVVIGGILSSTFLTLLVLPGLYCWVHKPLERKQGKIEVME</sequence>
<evidence type="ECO:0000256" key="2">
    <source>
        <dbReference type="ARBA" id="ARBA00010942"/>
    </source>
</evidence>
<keyword evidence="5 8" id="KW-0812">Transmembrane</keyword>
<proteinExistence type="inferred from homology"/>
<feature type="transmembrane region" description="Helical" evidence="8">
    <location>
        <begin position="1003"/>
        <end position="1029"/>
    </location>
</feature>
<dbReference type="PANTHER" id="PTHR32063:SF24">
    <property type="entry name" value="CATION EFFLUX SYSTEM (ACRB_ACRD_ACRF FAMILY)"/>
    <property type="match status" value="1"/>
</dbReference>
<feature type="transmembrane region" description="Helical" evidence="8">
    <location>
        <begin position="345"/>
        <end position="369"/>
    </location>
</feature>
<dbReference type="Gene3D" id="3.30.70.1430">
    <property type="entry name" value="Multidrug efflux transporter AcrB pore domain"/>
    <property type="match status" value="2"/>
</dbReference>
<dbReference type="GO" id="GO:0008324">
    <property type="term" value="F:monoatomic cation transmembrane transporter activity"/>
    <property type="evidence" value="ECO:0007669"/>
    <property type="project" value="InterPro"/>
</dbReference>
<accession>A0A917JX79</accession>
<evidence type="ECO:0000313" key="9">
    <source>
        <dbReference type="EMBL" id="GGI90764.1"/>
    </source>
</evidence>
<evidence type="ECO:0000256" key="8">
    <source>
        <dbReference type="SAM" id="Phobius"/>
    </source>
</evidence>
<name>A0A917JX79_9GAMM</name>
<dbReference type="Gene3D" id="3.30.70.1320">
    <property type="entry name" value="Multidrug efflux transporter AcrB pore domain like"/>
    <property type="match status" value="1"/>
</dbReference>
<dbReference type="NCBIfam" id="TIGR00914">
    <property type="entry name" value="2A0601"/>
    <property type="match status" value="1"/>
</dbReference>
<dbReference type="OrthoDB" id="9758757at2"/>
<organism evidence="9 10">
    <name type="scientific">Legionella impletisoli</name>
    <dbReference type="NCBI Taxonomy" id="343510"/>
    <lineage>
        <taxon>Bacteria</taxon>
        <taxon>Pseudomonadati</taxon>
        <taxon>Pseudomonadota</taxon>
        <taxon>Gammaproteobacteria</taxon>
        <taxon>Legionellales</taxon>
        <taxon>Legionellaceae</taxon>
        <taxon>Legionella</taxon>
    </lineage>
</organism>
<dbReference type="Gene3D" id="1.20.1640.10">
    <property type="entry name" value="Multidrug efflux transporter AcrB transmembrane domain"/>
    <property type="match status" value="2"/>
</dbReference>
<evidence type="ECO:0000256" key="6">
    <source>
        <dbReference type="ARBA" id="ARBA00022989"/>
    </source>
</evidence>
<evidence type="ECO:0000256" key="1">
    <source>
        <dbReference type="ARBA" id="ARBA00004651"/>
    </source>
</evidence>
<dbReference type="SUPFAM" id="SSF82714">
    <property type="entry name" value="Multidrug efflux transporter AcrB TolC docking domain, DN and DC subdomains"/>
    <property type="match status" value="2"/>
</dbReference>
<dbReference type="PANTHER" id="PTHR32063">
    <property type="match status" value="1"/>
</dbReference>
<comment type="similarity">
    <text evidence="2">Belongs to the resistance-nodulation-cell division (RND) (TC 2.A.6) family.</text>
</comment>
<feature type="transmembrane region" description="Helical" evidence="8">
    <location>
        <begin position="874"/>
        <end position="893"/>
    </location>
</feature>
<dbReference type="InterPro" id="IPR001036">
    <property type="entry name" value="Acrflvin-R"/>
</dbReference>
<dbReference type="InterPro" id="IPR004763">
    <property type="entry name" value="CusA-like"/>
</dbReference>
<gene>
    <name evidence="9" type="ORF">GCM10007966_19360</name>
</gene>
<dbReference type="SUPFAM" id="SSF82866">
    <property type="entry name" value="Multidrug efflux transporter AcrB transmembrane domain"/>
    <property type="match status" value="2"/>
</dbReference>
<feature type="transmembrane region" description="Helical" evidence="8">
    <location>
        <begin position="12"/>
        <end position="31"/>
    </location>
</feature>
<evidence type="ECO:0000256" key="3">
    <source>
        <dbReference type="ARBA" id="ARBA00022448"/>
    </source>
</evidence>
<reference evidence="9" key="1">
    <citation type="journal article" date="2014" name="Int. J. Syst. Evol. Microbiol.">
        <title>Complete genome sequence of Corynebacterium casei LMG S-19264T (=DSM 44701T), isolated from a smear-ripened cheese.</title>
        <authorList>
            <consortium name="US DOE Joint Genome Institute (JGI-PGF)"/>
            <person name="Walter F."/>
            <person name="Albersmeier A."/>
            <person name="Kalinowski J."/>
            <person name="Ruckert C."/>
        </authorList>
    </citation>
    <scope>NUCLEOTIDE SEQUENCE</scope>
    <source>
        <strain evidence="9">JCM 13919</strain>
    </source>
</reference>
<evidence type="ECO:0000256" key="7">
    <source>
        <dbReference type="ARBA" id="ARBA00023136"/>
    </source>
</evidence>
<feature type="transmembrane region" description="Helical" evidence="8">
    <location>
        <begin position="925"/>
        <end position="951"/>
    </location>
</feature>
<dbReference type="Gene3D" id="3.30.2090.10">
    <property type="entry name" value="Multidrug efflux transporter AcrB TolC docking domain, DN and DC subdomains"/>
    <property type="match status" value="2"/>
</dbReference>
<protein>
    <submittedName>
        <fullName evidence="9">Cation transporter</fullName>
    </submittedName>
</protein>
<dbReference type="RefSeq" id="WP_131777201.1">
    <property type="nucleotide sequence ID" value="NZ_BMOB01000009.1"/>
</dbReference>
<dbReference type="Proteomes" id="UP000630149">
    <property type="component" value="Unassembled WGS sequence"/>
</dbReference>